<keyword evidence="2" id="KW-1133">Transmembrane helix</keyword>
<feature type="region of interest" description="Disordered" evidence="1">
    <location>
        <begin position="1"/>
        <end position="24"/>
    </location>
</feature>
<organism evidence="4 5">
    <name type="scientific">Polyangium jinanense</name>
    <dbReference type="NCBI Taxonomy" id="2829994"/>
    <lineage>
        <taxon>Bacteria</taxon>
        <taxon>Pseudomonadati</taxon>
        <taxon>Myxococcota</taxon>
        <taxon>Polyangia</taxon>
        <taxon>Polyangiales</taxon>
        <taxon>Polyangiaceae</taxon>
        <taxon>Polyangium</taxon>
    </lineage>
</organism>
<dbReference type="InterPro" id="IPR058486">
    <property type="entry name" value="DUF8173"/>
</dbReference>
<feature type="region of interest" description="Disordered" evidence="1">
    <location>
        <begin position="129"/>
        <end position="160"/>
    </location>
</feature>
<sequence length="441" mass="45200">MLSALTTAAPSLAAVEKQGEWPTDEKKVSLDVERVPQEDAIKRLAEAAGWSVVIHAPSTEPASLHVKDQPADKVLSLLLEGGDYVARRDGTLISISRAPAAKAAEPAPAVPPVPPVPAAPPVPPVPPAPPVPPNVAGDAPAAKPEHPGAHANKGEGKDREVVGQNLVIEKDEVVKDVHLIGGTLTVKGVVTGDVEVAGGMVTIEPGAHVMGDAQVMGGSLNVKKGARLDGDARIVGGKLDREEGAVVAGDVSTRVEEEKHDEPSNAQHFMREFSEAMTGGALLFALGAVLIALFTKRAESLKVEIAARPMRSFALGIVGSLGAIALLVALCITLVGIPVAVVGLLAGTFGVFAAMCSTLEVVGRALIGHKTKNEYAHLALGCALFVLTGPLPVIGGIVRVVVVLVAIGSLVATRAAGLVPAKKGAKSMAPDSHPYRSAEVI</sequence>
<feature type="compositionally biased region" description="Low complexity" evidence="1">
    <location>
        <begin position="1"/>
        <end position="14"/>
    </location>
</feature>
<feature type="transmembrane region" description="Helical" evidence="2">
    <location>
        <begin position="400"/>
        <end position="419"/>
    </location>
</feature>
<keyword evidence="5" id="KW-1185">Reference proteome</keyword>
<evidence type="ECO:0000256" key="2">
    <source>
        <dbReference type="SAM" id="Phobius"/>
    </source>
</evidence>
<comment type="caution">
    <text evidence="4">The sequence shown here is derived from an EMBL/GenBank/DDBJ whole genome shotgun (WGS) entry which is preliminary data.</text>
</comment>
<keyword evidence="2" id="KW-0472">Membrane</keyword>
<dbReference type="Proteomes" id="UP001151081">
    <property type="component" value="Unassembled WGS sequence"/>
</dbReference>
<feature type="transmembrane region" description="Helical" evidence="2">
    <location>
        <begin position="375"/>
        <end position="394"/>
    </location>
</feature>
<proteinExistence type="predicted"/>
<evidence type="ECO:0000259" key="3">
    <source>
        <dbReference type="Pfam" id="PF26514"/>
    </source>
</evidence>
<accession>A0A9X3X3A8</accession>
<feature type="transmembrane region" description="Helical" evidence="2">
    <location>
        <begin position="341"/>
        <end position="363"/>
    </location>
</feature>
<dbReference type="Pfam" id="PF26514">
    <property type="entry name" value="DUF8173"/>
    <property type="match status" value="1"/>
</dbReference>
<feature type="transmembrane region" description="Helical" evidence="2">
    <location>
        <begin position="314"/>
        <end position="335"/>
    </location>
</feature>
<gene>
    <name evidence="4" type="ORF">KEG57_20645</name>
</gene>
<feature type="transmembrane region" description="Helical" evidence="2">
    <location>
        <begin position="276"/>
        <end position="294"/>
    </location>
</feature>
<dbReference type="EMBL" id="JAGTJJ010000010">
    <property type="protein sequence ID" value="MDC3982934.1"/>
    <property type="molecule type" value="Genomic_DNA"/>
</dbReference>
<feature type="domain" description="DUF8173" evidence="3">
    <location>
        <begin position="273"/>
        <end position="411"/>
    </location>
</feature>
<evidence type="ECO:0000256" key="1">
    <source>
        <dbReference type="SAM" id="MobiDB-lite"/>
    </source>
</evidence>
<evidence type="ECO:0000313" key="4">
    <source>
        <dbReference type="EMBL" id="MDC3982934.1"/>
    </source>
</evidence>
<dbReference type="AlphaFoldDB" id="A0A9X3X3A8"/>
<protein>
    <recommendedName>
        <fullName evidence="3">DUF8173 domain-containing protein</fullName>
    </recommendedName>
</protein>
<keyword evidence="2" id="KW-0812">Transmembrane</keyword>
<evidence type="ECO:0000313" key="5">
    <source>
        <dbReference type="Proteomes" id="UP001151081"/>
    </source>
</evidence>
<name>A0A9X3X3A8_9BACT</name>
<reference evidence="4 5" key="1">
    <citation type="submission" date="2021-04" db="EMBL/GenBank/DDBJ databases">
        <title>Genome analysis of Polyangium sp.</title>
        <authorList>
            <person name="Li Y."/>
            <person name="Wang J."/>
        </authorList>
    </citation>
    <scope>NUCLEOTIDE SEQUENCE [LARGE SCALE GENOMIC DNA]</scope>
    <source>
        <strain evidence="4 5">SDU14</strain>
    </source>
</reference>
<feature type="compositionally biased region" description="Basic and acidic residues" evidence="1">
    <location>
        <begin position="143"/>
        <end position="160"/>
    </location>
</feature>